<dbReference type="InterPro" id="IPR038772">
    <property type="entry name" value="Sph/SMPD2-like"/>
</dbReference>
<comment type="pathway">
    <text evidence="2">Lipid metabolism; sphingolipid metabolism.</text>
</comment>
<comment type="pathway">
    <text evidence="3">Sphingolipid metabolism.</text>
</comment>
<dbReference type="SUPFAM" id="SSF56219">
    <property type="entry name" value="DNase I-like"/>
    <property type="match status" value="1"/>
</dbReference>
<dbReference type="Proteomes" id="UP000053558">
    <property type="component" value="Unassembled WGS sequence"/>
</dbReference>
<evidence type="ECO:0000256" key="8">
    <source>
        <dbReference type="ARBA" id="ARBA00022842"/>
    </source>
</evidence>
<feature type="transmembrane region" description="Helical" evidence="13">
    <location>
        <begin position="407"/>
        <end position="429"/>
    </location>
</feature>
<comment type="similarity">
    <text evidence="4">Belongs to the neutral sphingomyelinase family.</text>
</comment>
<keyword evidence="11" id="KW-0443">Lipid metabolism</keyword>
<dbReference type="OrthoDB" id="387657at2759"/>
<dbReference type="AlphaFoldDB" id="A0A5M3N7W6"/>
<evidence type="ECO:0000256" key="1">
    <source>
        <dbReference type="ARBA" id="ARBA00004141"/>
    </source>
</evidence>
<dbReference type="InterPro" id="IPR036691">
    <property type="entry name" value="Endo/exonu/phosph_ase_sf"/>
</dbReference>
<accession>A0A5M3N7W6</accession>
<sequence>MAESEIKVVSLNCWGLKFVSKDRHVRVAAIADALSKSTHDIVALQEIWVQADFERVRQSLSVRLPYNKLFHSGAIGAGLAIFSRWPIIETSTNPYSLRGEPMDAFGGDWFAGKGACSVVIKHPVLGQVQIFNTHLYAKGGEDGPEYNRTHRLINAWEFAKLTKQAANLGRYVIACGDFNSIPQSLTMAIIRDYSGLTDSWVATHPRQSPPSGMISPIEGVEQYGITADSPLNSYRDSGPSGSSIVRTYQGKRLDYILYRQPAGGIYRRSSLRLESTHCRVVFADPIPSGQCSYSDHFGVESYLTIQSPDEIENNSEDSNDTNGSSVWVDAQGSKDDVPVQGHAAVPDLVSSLSADTISSMLLALTTSYRISKDRSHRELSVFVLCILLLFALIVSSSWVPLPWVNPIFVFFTIFVAWVATTMLYEGWIFGRWELKALLTVIEELDLYQKNLETHSRAAPSGRERW</sequence>
<evidence type="ECO:0000256" key="12">
    <source>
        <dbReference type="ARBA" id="ARBA00023136"/>
    </source>
</evidence>
<dbReference type="GO" id="GO:0004767">
    <property type="term" value="F:sphingomyelin phosphodiesterase activity"/>
    <property type="evidence" value="ECO:0007669"/>
    <property type="project" value="InterPro"/>
</dbReference>
<dbReference type="InterPro" id="IPR005135">
    <property type="entry name" value="Endo/exonuclease/phosphatase"/>
</dbReference>
<feature type="transmembrane region" description="Helical" evidence="13">
    <location>
        <begin position="379"/>
        <end position="401"/>
    </location>
</feature>
<evidence type="ECO:0000256" key="5">
    <source>
        <dbReference type="ARBA" id="ARBA00022692"/>
    </source>
</evidence>
<evidence type="ECO:0000256" key="7">
    <source>
        <dbReference type="ARBA" id="ARBA00022801"/>
    </source>
</evidence>
<evidence type="ECO:0000256" key="3">
    <source>
        <dbReference type="ARBA" id="ARBA00004991"/>
    </source>
</evidence>
<comment type="subcellular location">
    <subcellularLocation>
        <location evidence="1">Membrane</location>
        <topology evidence="1">Multi-pass membrane protein</topology>
    </subcellularLocation>
</comment>
<dbReference type="GO" id="GO:0006665">
    <property type="term" value="P:sphingolipid metabolic process"/>
    <property type="evidence" value="ECO:0007669"/>
    <property type="project" value="UniProtKB-KW"/>
</dbReference>
<dbReference type="EMBL" id="JH711573">
    <property type="protein sequence ID" value="EIW86951.1"/>
    <property type="molecule type" value="Genomic_DNA"/>
</dbReference>
<evidence type="ECO:0000313" key="16">
    <source>
        <dbReference type="Proteomes" id="UP000053558"/>
    </source>
</evidence>
<evidence type="ECO:0000259" key="14">
    <source>
        <dbReference type="Pfam" id="PF03372"/>
    </source>
</evidence>
<dbReference type="PANTHER" id="PTHR16320:SF24">
    <property type="entry name" value="PHOSPHODIESTERASE, PUTATIVE-RELATED"/>
    <property type="match status" value="1"/>
</dbReference>
<keyword evidence="9" id="KW-0746">Sphingolipid metabolism</keyword>
<dbReference type="GO" id="GO:0016020">
    <property type="term" value="C:membrane"/>
    <property type="evidence" value="ECO:0007669"/>
    <property type="project" value="UniProtKB-SubCell"/>
</dbReference>
<name>A0A5M3N7W6_CONPW</name>
<keyword evidence="8" id="KW-0460">Magnesium</keyword>
<evidence type="ECO:0000256" key="11">
    <source>
        <dbReference type="ARBA" id="ARBA00023098"/>
    </source>
</evidence>
<dbReference type="Pfam" id="PF03372">
    <property type="entry name" value="Exo_endo_phos"/>
    <property type="match status" value="1"/>
</dbReference>
<evidence type="ECO:0000256" key="9">
    <source>
        <dbReference type="ARBA" id="ARBA00022919"/>
    </source>
</evidence>
<comment type="caution">
    <text evidence="15">The sequence shown here is derived from an EMBL/GenBank/DDBJ whole genome shotgun (WGS) entry which is preliminary data.</text>
</comment>
<keyword evidence="6" id="KW-0479">Metal-binding</keyword>
<keyword evidence="12 13" id="KW-0472">Membrane</keyword>
<dbReference type="GO" id="GO:0046872">
    <property type="term" value="F:metal ion binding"/>
    <property type="evidence" value="ECO:0007669"/>
    <property type="project" value="UniProtKB-KW"/>
</dbReference>
<proteinExistence type="inferred from homology"/>
<evidence type="ECO:0000256" key="2">
    <source>
        <dbReference type="ARBA" id="ARBA00004760"/>
    </source>
</evidence>
<reference evidence="16" key="1">
    <citation type="journal article" date="2012" name="Science">
        <title>The Paleozoic origin of enzymatic lignin decomposition reconstructed from 31 fungal genomes.</title>
        <authorList>
            <person name="Floudas D."/>
            <person name="Binder M."/>
            <person name="Riley R."/>
            <person name="Barry K."/>
            <person name="Blanchette R.A."/>
            <person name="Henrissat B."/>
            <person name="Martinez A.T."/>
            <person name="Otillar R."/>
            <person name="Spatafora J.W."/>
            <person name="Yadav J.S."/>
            <person name="Aerts A."/>
            <person name="Benoit I."/>
            <person name="Boyd A."/>
            <person name="Carlson A."/>
            <person name="Copeland A."/>
            <person name="Coutinho P.M."/>
            <person name="de Vries R.P."/>
            <person name="Ferreira P."/>
            <person name="Findley K."/>
            <person name="Foster B."/>
            <person name="Gaskell J."/>
            <person name="Glotzer D."/>
            <person name="Gorecki P."/>
            <person name="Heitman J."/>
            <person name="Hesse C."/>
            <person name="Hori C."/>
            <person name="Igarashi K."/>
            <person name="Jurgens J.A."/>
            <person name="Kallen N."/>
            <person name="Kersten P."/>
            <person name="Kohler A."/>
            <person name="Kuees U."/>
            <person name="Kumar T.K.A."/>
            <person name="Kuo A."/>
            <person name="LaButti K."/>
            <person name="Larrondo L.F."/>
            <person name="Lindquist E."/>
            <person name="Ling A."/>
            <person name="Lombard V."/>
            <person name="Lucas S."/>
            <person name="Lundell T."/>
            <person name="Martin R."/>
            <person name="McLaughlin D.J."/>
            <person name="Morgenstern I."/>
            <person name="Morin E."/>
            <person name="Murat C."/>
            <person name="Nagy L.G."/>
            <person name="Nolan M."/>
            <person name="Ohm R.A."/>
            <person name="Patyshakuliyeva A."/>
            <person name="Rokas A."/>
            <person name="Ruiz-Duenas F.J."/>
            <person name="Sabat G."/>
            <person name="Salamov A."/>
            <person name="Samejima M."/>
            <person name="Schmutz J."/>
            <person name="Slot J.C."/>
            <person name="St John F."/>
            <person name="Stenlid J."/>
            <person name="Sun H."/>
            <person name="Sun S."/>
            <person name="Syed K."/>
            <person name="Tsang A."/>
            <person name="Wiebenga A."/>
            <person name="Young D."/>
            <person name="Pisabarro A."/>
            <person name="Eastwood D.C."/>
            <person name="Martin F."/>
            <person name="Cullen D."/>
            <person name="Grigoriev I.V."/>
            <person name="Hibbett D.S."/>
        </authorList>
    </citation>
    <scope>NUCLEOTIDE SEQUENCE [LARGE SCALE GENOMIC DNA]</scope>
    <source>
        <strain evidence="16">RWD-64-598 SS2</strain>
    </source>
</reference>
<keyword evidence="5 13" id="KW-0812">Transmembrane</keyword>
<evidence type="ECO:0000256" key="6">
    <source>
        <dbReference type="ARBA" id="ARBA00022723"/>
    </source>
</evidence>
<feature type="domain" description="Endonuclease/exonuclease/phosphatase" evidence="14">
    <location>
        <begin position="10"/>
        <end position="296"/>
    </location>
</feature>
<gene>
    <name evidence="15" type="ORF">CONPUDRAFT_161581</name>
</gene>
<dbReference type="GeneID" id="19204550"/>
<protein>
    <submittedName>
        <fullName evidence="15">Inositol phosphophingolipids phospholipase C</fullName>
    </submittedName>
</protein>
<keyword evidence="10 13" id="KW-1133">Transmembrane helix</keyword>
<evidence type="ECO:0000256" key="4">
    <source>
        <dbReference type="ARBA" id="ARBA00006335"/>
    </source>
</evidence>
<evidence type="ECO:0000313" key="15">
    <source>
        <dbReference type="EMBL" id="EIW86951.1"/>
    </source>
</evidence>
<evidence type="ECO:0000256" key="10">
    <source>
        <dbReference type="ARBA" id="ARBA00022989"/>
    </source>
</evidence>
<dbReference type="RefSeq" id="XP_007763593.1">
    <property type="nucleotide sequence ID" value="XM_007765403.1"/>
</dbReference>
<dbReference type="PANTHER" id="PTHR16320">
    <property type="entry name" value="SPHINGOMYELINASE FAMILY MEMBER"/>
    <property type="match status" value="1"/>
</dbReference>
<dbReference type="OMA" id="IEESSMF"/>
<keyword evidence="7" id="KW-0378">Hydrolase</keyword>
<evidence type="ECO:0000256" key="13">
    <source>
        <dbReference type="SAM" id="Phobius"/>
    </source>
</evidence>
<organism evidence="15 16">
    <name type="scientific">Coniophora puteana (strain RWD-64-598)</name>
    <name type="common">Brown rot fungus</name>
    <dbReference type="NCBI Taxonomy" id="741705"/>
    <lineage>
        <taxon>Eukaryota</taxon>
        <taxon>Fungi</taxon>
        <taxon>Dikarya</taxon>
        <taxon>Basidiomycota</taxon>
        <taxon>Agaricomycotina</taxon>
        <taxon>Agaricomycetes</taxon>
        <taxon>Agaricomycetidae</taxon>
        <taxon>Boletales</taxon>
        <taxon>Coniophorineae</taxon>
        <taxon>Coniophoraceae</taxon>
        <taxon>Coniophora</taxon>
    </lineage>
</organism>
<dbReference type="Gene3D" id="3.60.10.10">
    <property type="entry name" value="Endonuclease/exonuclease/phosphatase"/>
    <property type="match status" value="1"/>
</dbReference>
<dbReference type="KEGG" id="cput:CONPUDRAFT_161581"/>
<keyword evidence="16" id="KW-1185">Reference proteome</keyword>